<dbReference type="Proteomes" id="UP000009232">
    <property type="component" value="Chromosome"/>
</dbReference>
<dbReference type="Pfam" id="PF01476">
    <property type="entry name" value="LysM"/>
    <property type="match status" value="2"/>
</dbReference>
<dbReference type="HOGENOM" id="CLU_014322_2_3_6"/>
<evidence type="ECO:0000313" key="6">
    <source>
        <dbReference type="EMBL" id="AEG31281.1"/>
    </source>
</evidence>
<dbReference type="EC" id="3.5.1.28" evidence="2"/>
<evidence type="ECO:0000259" key="5">
    <source>
        <dbReference type="PROSITE" id="PS51782"/>
    </source>
</evidence>
<dbReference type="InterPro" id="IPR036779">
    <property type="entry name" value="LysM_dom_sf"/>
</dbReference>
<keyword evidence="4" id="KW-0732">Signal</keyword>
<dbReference type="CDD" id="cd02696">
    <property type="entry name" value="MurNAc-LAA"/>
    <property type="match status" value="1"/>
</dbReference>
<dbReference type="InterPro" id="IPR050695">
    <property type="entry name" value="N-acetylmuramoyl_amidase_3"/>
</dbReference>
<dbReference type="Gene3D" id="3.40.630.40">
    <property type="entry name" value="Zn-dependent exopeptidases"/>
    <property type="match status" value="1"/>
</dbReference>
<evidence type="ECO:0000256" key="4">
    <source>
        <dbReference type="SAM" id="SignalP"/>
    </source>
</evidence>
<dbReference type="Gene3D" id="3.10.350.10">
    <property type="entry name" value="LysM domain"/>
    <property type="match status" value="2"/>
</dbReference>
<proteinExistence type="predicted"/>
<dbReference type="SMART" id="SM00646">
    <property type="entry name" value="Ami_3"/>
    <property type="match status" value="1"/>
</dbReference>
<dbReference type="CDD" id="cd00118">
    <property type="entry name" value="LysM"/>
    <property type="match status" value="2"/>
</dbReference>
<feature type="domain" description="LysM" evidence="5">
    <location>
        <begin position="456"/>
        <end position="500"/>
    </location>
</feature>
<gene>
    <name evidence="6" type="ordered locus">Thicy_0508</name>
</gene>
<evidence type="ECO:0000256" key="3">
    <source>
        <dbReference type="ARBA" id="ARBA00022801"/>
    </source>
</evidence>
<sequence length="566" mass="62362">MYLTKTTQFKSACKLCLQSIFTLVLLLTSQVAIAAEVNSIRLGQTPDQTRVVFEMANTDVYRVMHLEDPPRIVIDFPGAQSNVSFRNQRFQDPRLSGIRMATDVQRTRVVLDLSAGYEYRHFVLAKTEQRPQRLVVDISTHVRQAPTLAETVIAQAAPPPATRPQATDVASVEADNPVQVAPQPVPVRPTPVATQPAPAQPAVAQPAVRDTLQQHNRMAKEFVIAIDPGHGGNDVGAIGPSGVYEKDVVLAIAKKLKEEIDRQPGMRAILTRDRDVYVGLDERARIARGQQADLFVSIHADAYTSPQPRGGSVYVLSQRGASSAMARAVAERENEALGIVTLAGRDQDVAFVLSDFSRESSLQASRKLGGQVLNVMSGNGLHLHKSTVQAANFAVLRSIDMPAILVEAAFISNPEDERLLVNPRFQRQFAQSLTIGLQAFLEESGHKPNWGEPLFVRHQIQRGDNLSTIADIYGVSSRELMRLNGLRNPNQLVVGRSLRIPITDKMTVHYHRTYRVQPGDTLSLIAQRHGVTVPQVMQMNNLTNANQLRVGTELRIPIRQQMLAAS</sequence>
<dbReference type="InterPro" id="IPR021731">
    <property type="entry name" value="AMIN_dom"/>
</dbReference>
<organism evidence="6 7">
    <name type="scientific">Thiomicrospira cyclica (strain DSM 14477 / JCM 11371 / ALM1)</name>
    <name type="common">Thioalkalimicrobium cyclicum</name>
    <dbReference type="NCBI Taxonomy" id="717773"/>
    <lineage>
        <taxon>Bacteria</taxon>
        <taxon>Pseudomonadati</taxon>
        <taxon>Pseudomonadota</taxon>
        <taxon>Gammaproteobacteria</taxon>
        <taxon>Thiotrichales</taxon>
        <taxon>Piscirickettsiaceae</taxon>
        <taxon>Thiomicrospira</taxon>
    </lineage>
</organism>
<dbReference type="SUPFAM" id="SSF53187">
    <property type="entry name" value="Zn-dependent exopeptidases"/>
    <property type="match status" value="1"/>
</dbReference>
<dbReference type="PANTHER" id="PTHR30404:SF0">
    <property type="entry name" value="N-ACETYLMURAMOYL-L-ALANINE AMIDASE AMIC"/>
    <property type="match status" value="1"/>
</dbReference>
<dbReference type="EMBL" id="CP002776">
    <property type="protein sequence ID" value="AEG31281.1"/>
    <property type="molecule type" value="Genomic_DNA"/>
</dbReference>
<dbReference type="PANTHER" id="PTHR30404">
    <property type="entry name" value="N-ACETYLMURAMOYL-L-ALANINE AMIDASE"/>
    <property type="match status" value="1"/>
</dbReference>
<keyword evidence="3 6" id="KW-0378">Hydrolase</keyword>
<dbReference type="eggNOG" id="COG1388">
    <property type="taxonomic scope" value="Bacteria"/>
</dbReference>
<accession>F6DBP5</accession>
<dbReference type="GO" id="GO:0009253">
    <property type="term" value="P:peptidoglycan catabolic process"/>
    <property type="evidence" value="ECO:0007669"/>
    <property type="project" value="InterPro"/>
</dbReference>
<dbReference type="PROSITE" id="PS51782">
    <property type="entry name" value="LYSM"/>
    <property type="match status" value="2"/>
</dbReference>
<dbReference type="Pfam" id="PF01520">
    <property type="entry name" value="Amidase_3"/>
    <property type="match status" value="1"/>
</dbReference>
<name>F6DBP5_THICA</name>
<dbReference type="AlphaFoldDB" id="F6DBP5"/>
<dbReference type="SUPFAM" id="SSF54106">
    <property type="entry name" value="LysM domain"/>
    <property type="match status" value="2"/>
</dbReference>
<evidence type="ECO:0000256" key="2">
    <source>
        <dbReference type="ARBA" id="ARBA00011901"/>
    </source>
</evidence>
<reference evidence="6 7" key="1">
    <citation type="submission" date="2011-05" db="EMBL/GenBank/DDBJ databases">
        <title>Complete sequence of Thioalkalimicrobium cyclicum ALM1.</title>
        <authorList>
            <consortium name="US DOE Joint Genome Institute"/>
            <person name="Lucas S."/>
            <person name="Han J."/>
            <person name="Lapidus A."/>
            <person name="Cheng J.-F."/>
            <person name="Goodwin L."/>
            <person name="Pitluck S."/>
            <person name="Peters L."/>
            <person name="Mikhailova N."/>
            <person name="Davenport K."/>
            <person name="Han C."/>
            <person name="Tapia R."/>
            <person name="Land M."/>
            <person name="Hauser L."/>
            <person name="Kyrpides N."/>
            <person name="Ivanova N."/>
            <person name="Pagani I."/>
            <person name="Kappler U."/>
            <person name="Woyke T."/>
        </authorList>
    </citation>
    <scope>NUCLEOTIDE SEQUENCE [LARGE SCALE GENOMIC DNA]</scope>
    <source>
        <strain evidence="7">DSM 14477 / JCM 11371 / ALM1</strain>
    </source>
</reference>
<dbReference type="STRING" id="717773.Thicy_0508"/>
<dbReference type="Gene3D" id="2.60.40.3500">
    <property type="match status" value="1"/>
</dbReference>
<protein>
    <recommendedName>
        <fullName evidence="2">N-acetylmuramoyl-L-alanine amidase</fullName>
        <ecNumber evidence="2">3.5.1.28</ecNumber>
    </recommendedName>
</protein>
<dbReference type="InterPro" id="IPR018392">
    <property type="entry name" value="LysM"/>
</dbReference>
<keyword evidence="7" id="KW-1185">Reference proteome</keyword>
<feature type="domain" description="LysM" evidence="5">
    <location>
        <begin position="512"/>
        <end position="556"/>
    </location>
</feature>
<feature type="chain" id="PRO_5003338657" description="N-acetylmuramoyl-L-alanine amidase" evidence="4">
    <location>
        <begin position="35"/>
        <end position="566"/>
    </location>
</feature>
<feature type="signal peptide" evidence="4">
    <location>
        <begin position="1"/>
        <end position="34"/>
    </location>
</feature>
<evidence type="ECO:0000313" key="7">
    <source>
        <dbReference type="Proteomes" id="UP000009232"/>
    </source>
</evidence>
<evidence type="ECO:0000256" key="1">
    <source>
        <dbReference type="ARBA" id="ARBA00001561"/>
    </source>
</evidence>
<dbReference type="eggNOG" id="COG0860">
    <property type="taxonomic scope" value="Bacteria"/>
</dbReference>
<dbReference type="KEGG" id="tcy:Thicy_0508"/>
<dbReference type="GO" id="GO:0030288">
    <property type="term" value="C:outer membrane-bounded periplasmic space"/>
    <property type="evidence" value="ECO:0007669"/>
    <property type="project" value="TreeGrafter"/>
</dbReference>
<comment type="catalytic activity">
    <reaction evidence="1">
        <text>Hydrolyzes the link between N-acetylmuramoyl residues and L-amino acid residues in certain cell-wall glycopeptides.</text>
        <dbReference type="EC" id="3.5.1.28"/>
    </reaction>
</comment>
<dbReference type="SMART" id="SM00257">
    <property type="entry name" value="LysM"/>
    <property type="match status" value="2"/>
</dbReference>
<dbReference type="GO" id="GO:0008745">
    <property type="term" value="F:N-acetylmuramoyl-L-alanine amidase activity"/>
    <property type="evidence" value="ECO:0007669"/>
    <property type="project" value="UniProtKB-EC"/>
</dbReference>
<dbReference type="InterPro" id="IPR002508">
    <property type="entry name" value="MurNAc-LAA_cat"/>
</dbReference>
<dbReference type="Pfam" id="PF11741">
    <property type="entry name" value="AMIN"/>
    <property type="match status" value="1"/>
</dbReference>
<dbReference type="OrthoDB" id="9806267at2"/>